<dbReference type="InterPro" id="IPR032466">
    <property type="entry name" value="Metal_Hydrolase"/>
</dbReference>
<dbReference type="SUPFAM" id="SSF51556">
    <property type="entry name" value="Metallo-dependent hydrolases"/>
    <property type="match status" value="1"/>
</dbReference>
<name>A0ABW4GBR5_9ACTN</name>
<sequence length="561" mass="60698">MTSMPHDHDAPLTVFRNGRVFTADAARTWAGAVAVEAGEIVAVGGDDAVAEYLRRADEVVDLDGRALVPGFVDAHAHPVHGGLERARCDLTEGRTLEWYLNRIGAYAARHPEREWVLGGGWSMEVFPGGRPDRVALDAVVADRPVFLPNRDHHSAWVNSAALRRAGIDARTPDPADGRIERDTDGEPTGLLHEGAMDLVAGILPPDTQQEFDDGLREALRYLHSLGVVGWQDAMVRVDGDGPSAHASYLRAQREGWLTARVSGALWWDRACPAEAIAEQIARFHAVRGQAAAAGDRYRVHSVKVMQDGVIETFTAALLEPYLDRCGHPTGNHGLSFLAPDTLRRVTVALDAAGFDVHFHALGDRAVRDVLDAIEAARAANGASGGRHHLAHLQVVHPDDVARFRRLSAAANLQPLWACHEPQMDELAIPFLGPERSRWQYPFGDLHRDGATIVMGSDWPVSSPDPLAGIHVAVNRISGEAPAGTQPLEGGQALPLPVAMAAYTVGSAWVNRVDQLTGAIAVGMRGDLVVLDRDPFDGPTEHIAKTRVHRTYVDGHPVHVDD</sequence>
<evidence type="ECO:0000259" key="1">
    <source>
        <dbReference type="Pfam" id="PF07969"/>
    </source>
</evidence>
<dbReference type="PANTHER" id="PTHR22642:SF2">
    <property type="entry name" value="PROTEIN LONG AFTER FAR-RED 3"/>
    <property type="match status" value="1"/>
</dbReference>
<comment type="caution">
    <text evidence="2">The sequence shown here is derived from an EMBL/GenBank/DDBJ whole genome shotgun (WGS) entry which is preliminary data.</text>
</comment>
<organism evidence="2 3">
    <name type="scientific">Nonomuraea guangzhouensis</name>
    <dbReference type="NCBI Taxonomy" id="1291555"/>
    <lineage>
        <taxon>Bacteria</taxon>
        <taxon>Bacillati</taxon>
        <taxon>Actinomycetota</taxon>
        <taxon>Actinomycetes</taxon>
        <taxon>Streptosporangiales</taxon>
        <taxon>Streptosporangiaceae</taxon>
        <taxon>Nonomuraea</taxon>
    </lineage>
</organism>
<feature type="domain" description="Amidohydrolase 3" evidence="1">
    <location>
        <begin position="58"/>
        <end position="558"/>
    </location>
</feature>
<protein>
    <submittedName>
        <fullName evidence="2">Amidohydrolase</fullName>
        <ecNumber evidence="2">3.5.-.-</ecNumber>
    </submittedName>
</protein>
<evidence type="ECO:0000313" key="2">
    <source>
        <dbReference type="EMBL" id="MFD1539686.1"/>
    </source>
</evidence>
<dbReference type="InterPro" id="IPR011059">
    <property type="entry name" value="Metal-dep_hydrolase_composite"/>
</dbReference>
<dbReference type="PANTHER" id="PTHR22642">
    <property type="entry name" value="IMIDAZOLONEPROPIONASE"/>
    <property type="match status" value="1"/>
</dbReference>
<dbReference type="RefSeq" id="WP_246652771.1">
    <property type="nucleotide sequence ID" value="NZ_JAHKRM010000021.1"/>
</dbReference>
<keyword evidence="2" id="KW-0378">Hydrolase</keyword>
<reference evidence="3" key="1">
    <citation type="journal article" date="2019" name="Int. J. Syst. Evol. Microbiol.">
        <title>The Global Catalogue of Microorganisms (GCM) 10K type strain sequencing project: providing services to taxonomists for standard genome sequencing and annotation.</title>
        <authorList>
            <consortium name="The Broad Institute Genomics Platform"/>
            <consortium name="The Broad Institute Genome Sequencing Center for Infectious Disease"/>
            <person name="Wu L."/>
            <person name="Ma J."/>
        </authorList>
    </citation>
    <scope>NUCLEOTIDE SEQUENCE [LARGE SCALE GENOMIC DNA]</scope>
    <source>
        <strain evidence="3">CGMCC 1.15399</strain>
    </source>
</reference>
<keyword evidence="3" id="KW-1185">Reference proteome</keyword>
<dbReference type="InterPro" id="IPR033932">
    <property type="entry name" value="YtcJ-like"/>
</dbReference>
<dbReference type="EC" id="3.5.-.-" evidence="2"/>
<dbReference type="Gene3D" id="2.30.40.10">
    <property type="entry name" value="Urease, subunit C, domain 1"/>
    <property type="match status" value="1"/>
</dbReference>
<dbReference type="CDD" id="cd01300">
    <property type="entry name" value="YtcJ_like"/>
    <property type="match status" value="1"/>
</dbReference>
<dbReference type="EMBL" id="JBHUCM010000017">
    <property type="protein sequence ID" value="MFD1539686.1"/>
    <property type="molecule type" value="Genomic_DNA"/>
</dbReference>
<dbReference type="Proteomes" id="UP001597097">
    <property type="component" value="Unassembled WGS sequence"/>
</dbReference>
<dbReference type="Gene3D" id="3.20.20.140">
    <property type="entry name" value="Metal-dependent hydrolases"/>
    <property type="match status" value="1"/>
</dbReference>
<dbReference type="Gene3D" id="3.10.310.70">
    <property type="match status" value="1"/>
</dbReference>
<dbReference type="InterPro" id="IPR013108">
    <property type="entry name" value="Amidohydro_3"/>
</dbReference>
<evidence type="ECO:0000313" key="3">
    <source>
        <dbReference type="Proteomes" id="UP001597097"/>
    </source>
</evidence>
<dbReference type="GO" id="GO:0016787">
    <property type="term" value="F:hydrolase activity"/>
    <property type="evidence" value="ECO:0007669"/>
    <property type="project" value="UniProtKB-KW"/>
</dbReference>
<dbReference type="SUPFAM" id="SSF51338">
    <property type="entry name" value="Composite domain of metallo-dependent hydrolases"/>
    <property type="match status" value="1"/>
</dbReference>
<proteinExistence type="predicted"/>
<dbReference type="Pfam" id="PF07969">
    <property type="entry name" value="Amidohydro_3"/>
    <property type="match status" value="1"/>
</dbReference>
<accession>A0ABW4GBR5</accession>
<gene>
    <name evidence="2" type="ORF">ACFSJ0_21715</name>
</gene>